<evidence type="ECO:0000256" key="5">
    <source>
        <dbReference type="SAM" id="MobiDB-lite"/>
    </source>
</evidence>
<dbReference type="InterPro" id="IPR011701">
    <property type="entry name" value="MFS"/>
</dbReference>
<evidence type="ECO:0000256" key="1">
    <source>
        <dbReference type="ARBA" id="ARBA00004141"/>
    </source>
</evidence>
<feature type="transmembrane region" description="Helical" evidence="6">
    <location>
        <begin position="490"/>
        <end position="509"/>
    </location>
</feature>
<feature type="transmembrane region" description="Helical" evidence="6">
    <location>
        <begin position="289"/>
        <end position="311"/>
    </location>
</feature>
<dbReference type="InterPro" id="IPR005829">
    <property type="entry name" value="Sugar_transporter_CS"/>
</dbReference>
<feature type="compositionally biased region" description="Basic and acidic residues" evidence="5">
    <location>
        <begin position="12"/>
        <end position="34"/>
    </location>
</feature>
<gene>
    <name evidence="8" type="ORF">QBC42DRAFT_193068</name>
</gene>
<dbReference type="GO" id="GO:0015174">
    <property type="term" value="F:basic amino acid transmembrane transporter activity"/>
    <property type="evidence" value="ECO:0007669"/>
    <property type="project" value="TreeGrafter"/>
</dbReference>
<keyword evidence="3 6" id="KW-1133">Transmembrane helix</keyword>
<organism evidence="8 9">
    <name type="scientific">Cladorrhinum samala</name>
    <dbReference type="NCBI Taxonomy" id="585594"/>
    <lineage>
        <taxon>Eukaryota</taxon>
        <taxon>Fungi</taxon>
        <taxon>Dikarya</taxon>
        <taxon>Ascomycota</taxon>
        <taxon>Pezizomycotina</taxon>
        <taxon>Sordariomycetes</taxon>
        <taxon>Sordariomycetidae</taxon>
        <taxon>Sordariales</taxon>
        <taxon>Podosporaceae</taxon>
        <taxon>Cladorrhinum</taxon>
    </lineage>
</organism>
<evidence type="ECO:0000313" key="9">
    <source>
        <dbReference type="Proteomes" id="UP001321749"/>
    </source>
</evidence>
<dbReference type="InterPro" id="IPR020846">
    <property type="entry name" value="MFS_dom"/>
</dbReference>
<feature type="transmembrane region" description="Helical" evidence="6">
    <location>
        <begin position="218"/>
        <end position="238"/>
    </location>
</feature>
<feature type="transmembrane region" description="Helical" evidence="6">
    <location>
        <begin position="395"/>
        <end position="417"/>
    </location>
</feature>
<evidence type="ECO:0000256" key="2">
    <source>
        <dbReference type="ARBA" id="ARBA00022692"/>
    </source>
</evidence>
<feature type="transmembrane region" description="Helical" evidence="6">
    <location>
        <begin position="250"/>
        <end position="268"/>
    </location>
</feature>
<dbReference type="Gene3D" id="1.20.1250.20">
    <property type="entry name" value="MFS general substrate transporter like domains"/>
    <property type="match status" value="1"/>
</dbReference>
<evidence type="ECO:0000259" key="7">
    <source>
        <dbReference type="PROSITE" id="PS50850"/>
    </source>
</evidence>
<feature type="transmembrane region" description="Helical" evidence="6">
    <location>
        <begin position="161"/>
        <end position="179"/>
    </location>
</feature>
<feature type="transmembrane region" description="Helical" evidence="6">
    <location>
        <begin position="185"/>
        <end position="206"/>
    </location>
</feature>
<keyword evidence="2 6" id="KW-0812">Transmembrane</keyword>
<sequence>MSEPKTSTPENTLRKESAEADDRRPTASQLRHDAASTSRTTDNPDSSDEQPQQADEESPLLPSTTHPPPPPSGDRGSPKKHEYLCGLTAARFWLLFLQMLVAYFVACFDATIMASSHPVITSYFGSSNSASWLSTAFLLTSTSSKPMVGGISDSIGRRNPYLLMTFIFLLGTVWCSLAGSMTSFILARAACGLGAGGMMTLAIIIVSDVVPIEVRGTYQSYINMTFGVGSMCGAALGGAMADSLGWRWEFGVQVPVIASCLAVAWFVVPKDLGLYGRKRQTLREAMRTYDLLGSALMSASLSAVILGLSMGGNILPWSHPIVIFSLAFFAVVFPMFLWVETKAVKPIMPVHLIAKSPHMNLIMSNMIASFLSHAVLFNVPLFFQGVLLTSATTSGLRLVTSSAVASLCGTATGFLISWSRRMKWSLVMGASCALLGTLVLSSMQRGWPAVVYMLCLVPSAAGQGFMFPGTFISILAVSEQQKQAVVTSTLILWRGLGQVLGVSVSSLVVQNALWHYLQMFVDGPEKENVVELARKTVNSIRDLDPPYREQVVQGYEAALRMTFLSCSVLALMSLVLVATVKLPKLGSRN</sequence>
<evidence type="ECO:0000256" key="4">
    <source>
        <dbReference type="ARBA" id="ARBA00023136"/>
    </source>
</evidence>
<reference evidence="8" key="1">
    <citation type="journal article" date="2023" name="Mol. Phylogenet. Evol.">
        <title>Genome-scale phylogeny and comparative genomics of the fungal order Sordariales.</title>
        <authorList>
            <person name="Hensen N."/>
            <person name="Bonometti L."/>
            <person name="Westerberg I."/>
            <person name="Brannstrom I.O."/>
            <person name="Guillou S."/>
            <person name="Cros-Aarteil S."/>
            <person name="Calhoun S."/>
            <person name="Haridas S."/>
            <person name="Kuo A."/>
            <person name="Mondo S."/>
            <person name="Pangilinan J."/>
            <person name="Riley R."/>
            <person name="LaButti K."/>
            <person name="Andreopoulos B."/>
            <person name="Lipzen A."/>
            <person name="Chen C."/>
            <person name="Yan M."/>
            <person name="Daum C."/>
            <person name="Ng V."/>
            <person name="Clum A."/>
            <person name="Steindorff A."/>
            <person name="Ohm R.A."/>
            <person name="Martin F."/>
            <person name="Silar P."/>
            <person name="Natvig D.O."/>
            <person name="Lalanne C."/>
            <person name="Gautier V."/>
            <person name="Ament-Velasquez S.L."/>
            <person name="Kruys A."/>
            <person name="Hutchinson M.I."/>
            <person name="Powell A.J."/>
            <person name="Barry K."/>
            <person name="Miller A.N."/>
            <person name="Grigoriev I.V."/>
            <person name="Debuchy R."/>
            <person name="Gladieux P."/>
            <person name="Hiltunen Thoren M."/>
            <person name="Johannesson H."/>
        </authorList>
    </citation>
    <scope>NUCLEOTIDE SEQUENCE</scope>
    <source>
        <strain evidence="8">PSN324</strain>
    </source>
</reference>
<feature type="region of interest" description="Disordered" evidence="5">
    <location>
        <begin position="1"/>
        <end position="78"/>
    </location>
</feature>
<dbReference type="PROSITE" id="PS00216">
    <property type="entry name" value="SUGAR_TRANSPORT_1"/>
    <property type="match status" value="1"/>
</dbReference>
<comment type="subcellular location">
    <subcellularLocation>
        <location evidence="1">Membrane</location>
        <topology evidence="1">Multi-pass membrane protein</topology>
    </subcellularLocation>
</comment>
<dbReference type="SUPFAM" id="SSF103473">
    <property type="entry name" value="MFS general substrate transporter"/>
    <property type="match status" value="1"/>
</dbReference>
<feature type="compositionally biased region" description="Polar residues" evidence="5">
    <location>
        <begin position="1"/>
        <end position="11"/>
    </location>
</feature>
<feature type="compositionally biased region" description="Polar residues" evidence="5">
    <location>
        <begin position="35"/>
        <end position="53"/>
    </location>
</feature>
<dbReference type="AlphaFoldDB" id="A0AAV9I075"/>
<dbReference type="Proteomes" id="UP001321749">
    <property type="component" value="Unassembled WGS sequence"/>
</dbReference>
<proteinExistence type="predicted"/>
<dbReference type="GO" id="GO:0000329">
    <property type="term" value="C:fungal-type vacuole membrane"/>
    <property type="evidence" value="ECO:0007669"/>
    <property type="project" value="TreeGrafter"/>
</dbReference>
<evidence type="ECO:0000313" key="8">
    <source>
        <dbReference type="EMBL" id="KAK4466407.1"/>
    </source>
</evidence>
<dbReference type="PROSITE" id="PS50850">
    <property type="entry name" value="MFS"/>
    <property type="match status" value="1"/>
</dbReference>
<reference evidence="8" key="2">
    <citation type="submission" date="2023-06" db="EMBL/GenBank/DDBJ databases">
        <authorList>
            <consortium name="Lawrence Berkeley National Laboratory"/>
            <person name="Mondo S.J."/>
            <person name="Hensen N."/>
            <person name="Bonometti L."/>
            <person name="Westerberg I."/>
            <person name="Brannstrom I.O."/>
            <person name="Guillou S."/>
            <person name="Cros-Aarteil S."/>
            <person name="Calhoun S."/>
            <person name="Haridas S."/>
            <person name="Kuo A."/>
            <person name="Pangilinan J."/>
            <person name="Riley R."/>
            <person name="Labutti K."/>
            <person name="Andreopoulos B."/>
            <person name="Lipzen A."/>
            <person name="Chen C."/>
            <person name="Yanf M."/>
            <person name="Daum C."/>
            <person name="Ng V."/>
            <person name="Clum A."/>
            <person name="Steindorff A."/>
            <person name="Ohm R."/>
            <person name="Martin F."/>
            <person name="Silar P."/>
            <person name="Natvig D."/>
            <person name="Lalanne C."/>
            <person name="Gautier V."/>
            <person name="Ament-Velasquez S.L."/>
            <person name="Kruys A."/>
            <person name="Hutchinson M.I."/>
            <person name="Powell A.J."/>
            <person name="Barry K."/>
            <person name="Miller A.N."/>
            <person name="Grigoriev I.V."/>
            <person name="Debuchy R."/>
            <person name="Gladieux P."/>
            <person name="Thoren M.H."/>
            <person name="Johannesson H."/>
        </authorList>
    </citation>
    <scope>NUCLEOTIDE SEQUENCE</scope>
    <source>
        <strain evidence="8">PSN324</strain>
    </source>
</reference>
<feature type="transmembrane region" description="Helical" evidence="6">
    <location>
        <begin position="92"/>
        <end position="114"/>
    </location>
</feature>
<feature type="transmembrane region" description="Helical" evidence="6">
    <location>
        <begin position="424"/>
        <end position="443"/>
    </location>
</feature>
<feature type="transmembrane region" description="Helical" evidence="6">
    <location>
        <begin position="449"/>
        <end position="478"/>
    </location>
</feature>
<name>A0AAV9I075_9PEZI</name>
<evidence type="ECO:0000256" key="6">
    <source>
        <dbReference type="SAM" id="Phobius"/>
    </source>
</evidence>
<dbReference type="PANTHER" id="PTHR23501">
    <property type="entry name" value="MAJOR FACILITATOR SUPERFAMILY"/>
    <property type="match status" value="1"/>
</dbReference>
<feature type="transmembrane region" description="Helical" evidence="6">
    <location>
        <begin position="360"/>
        <end position="383"/>
    </location>
</feature>
<protein>
    <submittedName>
        <fullName evidence="8">Major facilitator superfamily domain-containing protein</fullName>
    </submittedName>
</protein>
<feature type="domain" description="Major facilitator superfamily (MFS) profile" evidence="7">
    <location>
        <begin position="95"/>
        <end position="585"/>
    </location>
</feature>
<dbReference type="Gene3D" id="1.20.1720.10">
    <property type="entry name" value="Multidrug resistance protein D"/>
    <property type="match status" value="1"/>
</dbReference>
<feature type="transmembrane region" description="Helical" evidence="6">
    <location>
        <begin position="120"/>
        <end position="140"/>
    </location>
</feature>
<dbReference type="InterPro" id="IPR036259">
    <property type="entry name" value="MFS_trans_sf"/>
</dbReference>
<dbReference type="Pfam" id="PF07690">
    <property type="entry name" value="MFS_1"/>
    <property type="match status" value="1"/>
</dbReference>
<keyword evidence="9" id="KW-1185">Reference proteome</keyword>
<feature type="transmembrane region" description="Helical" evidence="6">
    <location>
        <begin position="317"/>
        <end position="339"/>
    </location>
</feature>
<keyword evidence="4 6" id="KW-0472">Membrane</keyword>
<evidence type="ECO:0000256" key="3">
    <source>
        <dbReference type="ARBA" id="ARBA00022989"/>
    </source>
</evidence>
<accession>A0AAV9I075</accession>
<feature type="transmembrane region" description="Helical" evidence="6">
    <location>
        <begin position="557"/>
        <end position="580"/>
    </location>
</feature>
<dbReference type="EMBL" id="MU864932">
    <property type="protein sequence ID" value="KAK4466407.1"/>
    <property type="molecule type" value="Genomic_DNA"/>
</dbReference>
<comment type="caution">
    <text evidence="8">The sequence shown here is derived from an EMBL/GenBank/DDBJ whole genome shotgun (WGS) entry which is preliminary data.</text>
</comment>
<dbReference type="PANTHER" id="PTHR23501:SF67">
    <property type="entry name" value="MFS MULTIDRUG EFFLUX TRANSPORTER (EUROFUNG)"/>
    <property type="match status" value="1"/>
</dbReference>